<evidence type="ECO:0000256" key="1">
    <source>
        <dbReference type="SAM" id="SignalP"/>
    </source>
</evidence>
<comment type="caution">
    <text evidence="2">The sequence shown here is derived from an EMBL/GenBank/DDBJ whole genome shotgun (WGS) entry which is preliminary data.</text>
</comment>
<proteinExistence type="predicted"/>
<name>A0A9W4GEA8_BLUGR</name>
<accession>A0A9W4GEA8</accession>
<sequence>MRKMKSLHFTKTTIILSLFTSLCATVAVNDGYKMYKCHGVDFYSESVFASAARAHSLNLGQVNNYPQEIVFTNIGGIPPYRIFPMVPDVAVYDGGPVSYFFIIVDRDGNQKSVVYLTELGYVLCD</sequence>
<dbReference type="EMBL" id="CAJHIT010000004">
    <property type="protein sequence ID" value="CAD6500675.1"/>
    <property type="molecule type" value="Genomic_DNA"/>
</dbReference>
<feature type="chain" id="PRO_5040740536" evidence="1">
    <location>
        <begin position="26"/>
        <end position="125"/>
    </location>
</feature>
<gene>
    <name evidence="2" type="ORF">BGTH12_LOCUS2033</name>
</gene>
<feature type="signal peptide" evidence="1">
    <location>
        <begin position="1"/>
        <end position="25"/>
    </location>
</feature>
<evidence type="ECO:0000313" key="3">
    <source>
        <dbReference type="Proteomes" id="UP000683417"/>
    </source>
</evidence>
<reference evidence="2" key="1">
    <citation type="submission" date="2020-10" db="EMBL/GenBank/DDBJ databases">
        <authorList>
            <person name="Muller C M."/>
        </authorList>
    </citation>
    <scope>NUCLEOTIDE SEQUENCE</scope>
    <source>
        <strain evidence="2">THUN-12</strain>
    </source>
</reference>
<protein>
    <submittedName>
        <fullName evidence="2">BgTH12-06383</fullName>
    </submittedName>
</protein>
<organism evidence="2 3">
    <name type="scientific">Blumeria graminis f. sp. triticale</name>
    <dbReference type="NCBI Taxonomy" id="1689686"/>
    <lineage>
        <taxon>Eukaryota</taxon>
        <taxon>Fungi</taxon>
        <taxon>Dikarya</taxon>
        <taxon>Ascomycota</taxon>
        <taxon>Pezizomycotina</taxon>
        <taxon>Leotiomycetes</taxon>
        <taxon>Erysiphales</taxon>
        <taxon>Erysiphaceae</taxon>
        <taxon>Blumeria</taxon>
    </lineage>
</organism>
<dbReference type="AlphaFoldDB" id="A0A9W4GEA8"/>
<evidence type="ECO:0000313" key="2">
    <source>
        <dbReference type="EMBL" id="CAD6500675.1"/>
    </source>
</evidence>
<dbReference type="Proteomes" id="UP000683417">
    <property type="component" value="Unassembled WGS sequence"/>
</dbReference>
<keyword evidence="1" id="KW-0732">Signal</keyword>